<evidence type="ECO:0000313" key="5">
    <source>
        <dbReference type="EMBL" id="EDM77913.1"/>
    </source>
</evidence>
<dbReference type="EMBL" id="ABCS01000038">
    <property type="protein sequence ID" value="EDM77913.1"/>
    <property type="molecule type" value="Genomic_DNA"/>
</dbReference>
<dbReference type="InterPro" id="IPR029058">
    <property type="entry name" value="AB_hydrolase_fold"/>
</dbReference>
<proteinExistence type="predicted"/>
<keyword evidence="6" id="KW-1185">Reference proteome</keyword>
<keyword evidence="3" id="KW-0732">Signal</keyword>
<feature type="compositionally biased region" description="Acidic residues" evidence="2">
    <location>
        <begin position="33"/>
        <end position="52"/>
    </location>
</feature>
<dbReference type="PROSITE" id="PS51257">
    <property type="entry name" value="PROKAR_LIPOPROTEIN"/>
    <property type="match status" value="1"/>
</dbReference>
<dbReference type="STRING" id="391625.PPSIR1_01799"/>
<feature type="region of interest" description="Disordered" evidence="2">
    <location>
        <begin position="31"/>
        <end position="53"/>
    </location>
</feature>
<evidence type="ECO:0000256" key="2">
    <source>
        <dbReference type="SAM" id="MobiDB-lite"/>
    </source>
</evidence>
<name>A6G872_9BACT</name>
<dbReference type="InterPro" id="IPR005674">
    <property type="entry name" value="CocE/Ser_esterase"/>
</dbReference>
<dbReference type="Pfam" id="PF02129">
    <property type="entry name" value="Peptidase_S15"/>
    <property type="match status" value="1"/>
</dbReference>
<protein>
    <submittedName>
        <fullName evidence="5">Putative esterase</fullName>
    </submittedName>
</protein>
<evidence type="ECO:0000313" key="6">
    <source>
        <dbReference type="Proteomes" id="UP000005801"/>
    </source>
</evidence>
<evidence type="ECO:0000256" key="1">
    <source>
        <dbReference type="ARBA" id="ARBA00022801"/>
    </source>
</evidence>
<dbReference type="Pfam" id="PF08530">
    <property type="entry name" value="PepX_C"/>
    <property type="match status" value="1"/>
</dbReference>
<dbReference type="GO" id="GO:0008239">
    <property type="term" value="F:dipeptidyl-peptidase activity"/>
    <property type="evidence" value="ECO:0007669"/>
    <property type="project" value="InterPro"/>
</dbReference>
<dbReference type="InterPro" id="IPR000383">
    <property type="entry name" value="Xaa-Pro-like_dom"/>
</dbReference>
<dbReference type="InterPro" id="IPR008979">
    <property type="entry name" value="Galactose-bd-like_sf"/>
</dbReference>
<dbReference type="SMART" id="SM00939">
    <property type="entry name" value="PepX_C"/>
    <property type="match status" value="1"/>
</dbReference>
<dbReference type="SUPFAM" id="SSF49785">
    <property type="entry name" value="Galactose-binding domain-like"/>
    <property type="match status" value="1"/>
</dbReference>
<accession>A6G872</accession>
<dbReference type="Gene3D" id="2.60.120.260">
    <property type="entry name" value="Galactose-binding domain-like"/>
    <property type="match status" value="1"/>
</dbReference>
<dbReference type="Gene3D" id="3.40.50.1820">
    <property type="entry name" value="alpha/beta hydrolase"/>
    <property type="match status" value="1"/>
</dbReference>
<dbReference type="NCBIfam" id="TIGR00976">
    <property type="entry name" value="CocE_NonD"/>
    <property type="match status" value="1"/>
</dbReference>
<comment type="caution">
    <text evidence="5">The sequence shown here is derived from an EMBL/GenBank/DDBJ whole genome shotgun (WGS) entry which is preliminary data.</text>
</comment>
<gene>
    <name evidence="5" type="ORF">PPSIR1_01799</name>
</gene>
<sequence length="797" mass="86243">MPLRVGFSSLGGVLPLSLCLLPLSLTACGDDGPSGDDEAGENGTDEADDTTDTGETGFVEAEFQVRESVKQLHITHAEPDMVLRVLDGAGMEVATGTVDQWGSLIFRELTPGEGYSVEETVGVELEAARELKVWDTEESYPEQSFYDGQTLQPGYNYITTRDGTQLSAYVFLPGPIEDGPYPTIVNYSGYEPSKPGGPVSEQFGELGGIDLDSLCPLFPVICDAPNSPAGLLGGFMGFASVNVNMRGTGCSGGAYDFFEELQVLDGYDIVEVAAAQDWVLDNKVAMAGLSYPGISQMWVAQTKPPSLAAIAPMSVFAHTADSTLRPGGITNNGFAINWAQNVLNSAVPYGKGWEQGLVDGGDTVCEENQLLHGQLVDVIKKIDDYPYYVPEIYDPLDPMKFVDQIDVPVFITGAWQDEQTGGDWARLINALEASPMVKLRGFNGVHADGYTPEHLLQWGAFLDFYIREEVPVITPELRSVAPALFGALLGEAVEFPPDPYTMFGSYDEALAAYEAEDPVVIQFEMGANPEYEQGAPSPTMTMSFDAWPPNELDTQRWYFGPDGALSEAAPGPDGGGSSYHIDTADGQAGTLPNGDINALVPPFDWQQDEPDTAAVFMSPELAEDVVMVGPASADLWIRSNAGEADIEVNVIEVRPDGQEIYVQGGWLRATERFLDASQTTDLDPILTHLEADLQPVPADEYVEARIRIFPFAHIFRAGSKVKISVDTPGSSRPEWKFILDETQTDDTRIDVGHHEDAASSVLLPVVPDVVVDSPLPACPLRAQPCREHLEFTNTPAE</sequence>
<organism evidence="5 6">
    <name type="scientific">Plesiocystis pacifica SIR-1</name>
    <dbReference type="NCBI Taxonomy" id="391625"/>
    <lineage>
        <taxon>Bacteria</taxon>
        <taxon>Pseudomonadati</taxon>
        <taxon>Myxococcota</taxon>
        <taxon>Polyangia</taxon>
        <taxon>Nannocystales</taxon>
        <taxon>Nannocystaceae</taxon>
        <taxon>Plesiocystis</taxon>
    </lineage>
</organism>
<feature type="signal peptide" evidence="3">
    <location>
        <begin position="1"/>
        <end position="29"/>
    </location>
</feature>
<dbReference type="OrthoDB" id="9806163at2"/>
<dbReference type="Proteomes" id="UP000005801">
    <property type="component" value="Unassembled WGS sequence"/>
</dbReference>
<dbReference type="eggNOG" id="COG2936">
    <property type="taxonomic scope" value="Bacteria"/>
</dbReference>
<feature type="domain" description="Xaa-Pro dipeptidyl-peptidase C-terminal" evidence="4">
    <location>
        <begin position="506"/>
        <end position="762"/>
    </location>
</feature>
<reference evidence="5 6" key="1">
    <citation type="submission" date="2007-06" db="EMBL/GenBank/DDBJ databases">
        <authorList>
            <person name="Shimkets L."/>
            <person name="Ferriera S."/>
            <person name="Johnson J."/>
            <person name="Kravitz S."/>
            <person name="Beeson K."/>
            <person name="Sutton G."/>
            <person name="Rogers Y.-H."/>
            <person name="Friedman R."/>
            <person name="Frazier M."/>
            <person name="Venter J.C."/>
        </authorList>
    </citation>
    <scope>NUCLEOTIDE SEQUENCE [LARGE SCALE GENOMIC DNA]</scope>
    <source>
        <strain evidence="5 6">SIR-1</strain>
    </source>
</reference>
<feature type="chain" id="PRO_5002697183" evidence="3">
    <location>
        <begin position="30"/>
        <end position="797"/>
    </location>
</feature>
<dbReference type="AlphaFoldDB" id="A6G872"/>
<dbReference type="SUPFAM" id="SSF53474">
    <property type="entry name" value="alpha/beta-Hydrolases"/>
    <property type="match status" value="1"/>
</dbReference>
<keyword evidence="1" id="KW-0378">Hydrolase</keyword>
<dbReference type="InterPro" id="IPR013736">
    <property type="entry name" value="Xaa-Pro_dipept_C"/>
</dbReference>
<evidence type="ECO:0000256" key="3">
    <source>
        <dbReference type="SAM" id="SignalP"/>
    </source>
</evidence>
<dbReference type="RefSeq" id="WP_006972917.1">
    <property type="nucleotide sequence ID" value="NZ_ABCS01000038.1"/>
</dbReference>
<evidence type="ECO:0000259" key="4">
    <source>
        <dbReference type="SMART" id="SM00939"/>
    </source>
</evidence>